<name>A0A553HJM3_9PEZI</name>
<evidence type="ECO:0000256" key="8">
    <source>
        <dbReference type="PIRSR" id="PIRSR602403-1"/>
    </source>
</evidence>
<dbReference type="InterPro" id="IPR002403">
    <property type="entry name" value="Cyt_P450_E_grp-IV"/>
</dbReference>
<comment type="caution">
    <text evidence="10">The sequence shown here is derived from an EMBL/GenBank/DDBJ whole genome shotgun (WGS) entry which is preliminary data.</text>
</comment>
<evidence type="ECO:0000256" key="4">
    <source>
        <dbReference type="ARBA" id="ARBA00022723"/>
    </source>
</evidence>
<evidence type="ECO:0000256" key="5">
    <source>
        <dbReference type="ARBA" id="ARBA00023002"/>
    </source>
</evidence>
<feature type="binding site" description="axial binding residue" evidence="8">
    <location>
        <position position="468"/>
    </location>
    <ligand>
        <name>heme</name>
        <dbReference type="ChEBI" id="CHEBI:30413"/>
    </ligand>
    <ligandPart>
        <name>Fe</name>
        <dbReference type="ChEBI" id="CHEBI:18248"/>
    </ligandPart>
</feature>
<dbReference type="GO" id="GO:0005506">
    <property type="term" value="F:iron ion binding"/>
    <property type="evidence" value="ECO:0007669"/>
    <property type="project" value="InterPro"/>
</dbReference>
<dbReference type="InterPro" id="IPR001128">
    <property type="entry name" value="Cyt_P450"/>
</dbReference>
<dbReference type="EMBL" id="VFLP01000098">
    <property type="protein sequence ID" value="TRX88149.1"/>
    <property type="molecule type" value="Genomic_DNA"/>
</dbReference>
<dbReference type="OrthoDB" id="3945418at2759"/>
<evidence type="ECO:0000256" key="9">
    <source>
        <dbReference type="SAM" id="Phobius"/>
    </source>
</evidence>
<sequence length="528" mass="59748">MIDALSLLHGLPFLVGVGYLTYLFLWRCFLSQLTKLPGPKLAALTYWYECYYGTLYPPMSRQNQDLSEYADIVQPAQYAFKIKRLHSEYGPVVRIGPNDVSISDLDFIDTIYAPGPGHRRDKNAKHSRSLGISSSIGGSITHELHRNRREALNPFFSPQRIHRLDPDLASKAAQVENIFADARESGQVLNLSDIYFAFCNDVVHKYCFGSDPNLLGNLHLASARRNNVFSVLGSVKIMFHFNWIRKLLQRLPGGGTGAHGMMIFRRRIRAQIDEVLARDPFSDEEPSIFTHLRDSTELPAAEKSAKRLEDEAVLMTMAGTYSPMLSLMVAHYHLLSRSDIMAKLRTELGGARGPVMPRTAAELERLPYLSAIAQEAHRLTFGLTGRNTRVCPDEPILYNDKERGQTYTFPPGTSLSVSTLVIHTDESLFPDPWTFDPDRWVPSTSASDATDMRRRRSMLSFMRGPRVCIGRHLANAEIAVLLAVMARWDMELFKTDQDDVEFKHDYHVMCPKLGSKGVRVEVKDRWNA</sequence>
<dbReference type="STRING" id="2512241.A0A553HJM3"/>
<gene>
    <name evidence="10" type="ORF">FHL15_010947</name>
</gene>
<dbReference type="GO" id="GO:0020037">
    <property type="term" value="F:heme binding"/>
    <property type="evidence" value="ECO:0007669"/>
    <property type="project" value="InterPro"/>
</dbReference>
<keyword evidence="5" id="KW-0560">Oxidoreductase</keyword>
<keyword evidence="9" id="KW-1133">Transmembrane helix</keyword>
<evidence type="ECO:0000256" key="1">
    <source>
        <dbReference type="ARBA" id="ARBA00001971"/>
    </source>
</evidence>
<feature type="transmembrane region" description="Helical" evidence="9">
    <location>
        <begin position="6"/>
        <end position="25"/>
    </location>
</feature>
<dbReference type="Gene3D" id="1.10.630.10">
    <property type="entry name" value="Cytochrome P450"/>
    <property type="match status" value="1"/>
</dbReference>
<keyword evidence="4 8" id="KW-0479">Metal-binding</keyword>
<dbReference type="AlphaFoldDB" id="A0A553HJM3"/>
<evidence type="ECO:0000313" key="10">
    <source>
        <dbReference type="EMBL" id="TRX88149.1"/>
    </source>
</evidence>
<dbReference type="Proteomes" id="UP000319160">
    <property type="component" value="Unassembled WGS sequence"/>
</dbReference>
<reference evidence="11" key="1">
    <citation type="submission" date="2019-06" db="EMBL/GenBank/DDBJ databases">
        <title>Draft genome sequence of the griseofulvin-producing fungus Xylaria cubensis strain G536.</title>
        <authorList>
            <person name="Mead M.E."/>
            <person name="Raja H.A."/>
            <person name="Steenwyk J.L."/>
            <person name="Knowles S.L."/>
            <person name="Oberlies N.H."/>
            <person name="Rokas A."/>
        </authorList>
    </citation>
    <scope>NUCLEOTIDE SEQUENCE [LARGE SCALE GENOMIC DNA]</scope>
    <source>
        <strain evidence="11">G536</strain>
    </source>
</reference>
<dbReference type="PANTHER" id="PTHR24305">
    <property type="entry name" value="CYTOCHROME P450"/>
    <property type="match status" value="1"/>
</dbReference>
<evidence type="ECO:0000313" key="11">
    <source>
        <dbReference type="Proteomes" id="UP000319160"/>
    </source>
</evidence>
<keyword evidence="7" id="KW-0503">Monooxygenase</keyword>
<keyword evidence="6 8" id="KW-0408">Iron</keyword>
<evidence type="ECO:0008006" key="12">
    <source>
        <dbReference type="Google" id="ProtNLM"/>
    </source>
</evidence>
<dbReference type="InterPro" id="IPR036396">
    <property type="entry name" value="Cyt_P450_sf"/>
</dbReference>
<organism evidence="10 11">
    <name type="scientific">Xylaria flabelliformis</name>
    <dbReference type="NCBI Taxonomy" id="2512241"/>
    <lineage>
        <taxon>Eukaryota</taxon>
        <taxon>Fungi</taxon>
        <taxon>Dikarya</taxon>
        <taxon>Ascomycota</taxon>
        <taxon>Pezizomycotina</taxon>
        <taxon>Sordariomycetes</taxon>
        <taxon>Xylariomycetidae</taxon>
        <taxon>Xylariales</taxon>
        <taxon>Xylariaceae</taxon>
        <taxon>Xylaria</taxon>
    </lineage>
</organism>
<dbReference type="PANTHER" id="PTHR24305:SF157">
    <property type="entry name" value="N-ACETYLTRYPTOPHAN 6-HYDROXYLASE IVOC-RELATED"/>
    <property type="match status" value="1"/>
</dbReference>
<evidence type="ECO:0000256" key="2">
    <source>
        <dbReference type="ARBA" id="ARBA00010617"/>
    </source>
</evidence>
<comment type="similarity">
    <text evidence="2">Belongs to the cytochrome P450 family.</text>
</comment>
<dbReference type="PRINTS" id="PR00465">
    <property type="entry name" value="EP450IV"/>
</dbReference>
<evidence type="ECO:0000256" key="3">
    <source>
        <dbReference type="ARBA" id="ARBA00022617"/>
    </source>
</evidence>
<keyword evidence="9" id="KW-0812">Transmembrane</keyword>
<keyword evidence="9" id="KW-0472">Membrane</keyword>
<proteinExistence type="inferred from homology"/>
<comment type="cofactor">
    <cofactor evidence="1 8">
        <name>heme</name>
        <dbReference type="ChEBI" id="CHEBI:30413"/>
    </cofactor>
</comment>
<dbReference type="InterPro" id="IPR050121">
    <property type="entry name" value="Cytochrome_P450_monoxygenase"/>
</dbReference>
<dbReference type="GO" id="GO:0004497">
    <property type="term" value="F:monooxygenase activity"/>
    <property type="evidence" value="ECO:0007669"/>
    <property type="project" value="UniProtKB-KW"/>
</dbReference>
<dbReference type="GO" id="GO:0016705">
    <property type="term" value="F:oxidoreductase activity, acting on paired donors, with incorporation or reduction of molecular oxygen"/>
    <property type="evidence" value="ECO:0007669"/>
    <property type="project" value="InterPro"/>
</dbReference>
<evidence type="ECO:0000256" key="6">
    <source>
        <dbReference type="ARBA" id="ARBA00023004"/>
    </source>
</evidence>
<dbReference type="Pfam" id="PF00067">
    <property type="entry name" value="p450"/>
    <property type="match status" value="1"/>
</dbReference>
<protein>
    <recommendedName>
        <fullName evidence="12">Cytochrome P450</fullName>
    </recommendedName>
</protein>
<dbReference type="SUPFAM" id="SSF48264">
    <property type="entry name" value="Cytochrome P450"/>
    <property type="match status" value="1"/>
</dbReference>
<keyword evidence="3 8" id="KW-0349">Heme</keyword>
<evidence type="ECO:0000256" key="7">
    <source>
        <dbReference type="ARBA" id="ARBA00023033"/>
    </source>
</evidence>
<accession>A0A553HJM3</accession>
<dbReference type="CDD" id="cd11062">
    <property type="entry name" value="CYP58-like"/>
    <property type="match status" value="1"/>
</dbReference>
<keyword evidence="11" id="KW-1185">Reference proteome</keyword>